<dbReference type="OrthoDB" id="1799498at2"/>
<evidence type="ECO:0000256" key="1">
    <source>
        <dbReference type="SAM" id="Phobius"/>
    </source>
</evidence>
<dbReference type="KEGG" id="sgy:Sgly_2063"/>
<keyword evidence="1" id="KW-1133">Transmembrane helix</keyword>
<organism evidence="2 3">
    <name type="scientific">Syntrophobotulus glycolicus (strain DSM 8271 / FlGlyR)</name>
    <dbReference type="NCBI Taxonomy" id="645991"/>
    <lineage>
        <taxon>Bacteria</taxon>
        <taxon>Bacillati</taxon>
        <taxon>Bacillota</taxon>
        <taxon>Clostridia</taxon>
        <taxon>Eubacteriales</taxon>
        <taxon>Desulfitobacteriaceae</taxon>
        <taxon>Syntrophobotulus</taxon>
    </lineage>
</organism>
<dbReference type="Proteomes" id="UP000007488">
    <property type="component" value="Chromosome"/>
</dbReference>
<keyword evidence="1" id="KW-0812">Transmembrane</keyword>
<feature type="transmembrane region" description="Helical" evidence="1">
    <location>
        <begin position="6"/>
        <end position="21"/>
    </location>
</feature>
<dbReference type="HOGENOM" id="CLU_2507244_0_0_9"/>
<keyword evidence="3" id="KW-1185">Reference proteome</keyword>
<dbReference type="AlphaFoldDB" id="F0T212"/>
<dbReference type="RefSeq" id="WP_013625223.1">
    <property type="nucleotide sequence ID" value="NC_015172.1"/>
</dbReference>
<proteinExistence type="predicted"/>
<reference evidence="3" key="2">
    <citation type="submission" date="2011-02" db="EMBL/GenBank/DDBJ databases">
        <title>The complete genome of Syntrophobotulus glycolicus DSM 8271.</title>
        <authorList>
            <person name="Lucas S."/>
            <person name="Copeland A."/>
            <person name="Lapidus A."/>
            <person name="Bruce D."/>
            <person name="Goodwin L."/>
            <person name="Pitluck S."/>
            <person name="Kyrpides N."/>
            <person name="Mavromatis K."/>
            <person name="Pagani I."/>
            <person name="Ivanova N."/>
            <person name="Mikhailova N."/>
            <person name="Chertkov O."/>
            <person name="Held B."/>
            <person name="Detter J.C."/>
            <person name="Tapia R."/>
            <person name="Han C."/>
            <person name="Land M."/>
            <person name="Hauser L."/>
            <person name="Markowitz V."/>
            <person name="Cheng J.-F."/>
            <person name="Hugenholtz P."/>
            <person name="Woyke T."/>
            <person name="Wu D."/>
            <person name="Spring S."/>
            <person name="Schroeder M."/>
            <person name="Brambilla E."/>
            <person name="Klenk H.-P."/>
            <person name="Eisen J.A."/>
        </authorList>
    </citation>
    <scope>NUCLEOTIDE SEQUENCE [LARGE SCALE GENOMIC DNA]</scope>
    <source>
        <strain evidence="3">DSM 8271 / FlGlyR</strain>
    </source>
</reference>
<feature type="transmembrane region" description="Helical" evidence="1">
    <location>
        <begin position="52"/>
        <end position="72"/>
    </location>
</feature>
<protein>
    <submittedName>
        <fullName evidence="2">Uncharacterized protein</fullName>
    </submittedName>
</protein>
<keyword evidence="1" id="KW-0472">Membrane</keyword>
<reference evidence="2 3" key="1">
    <citation type="journal article" date="2011" name="Stand. Genomic Sci.">
        <title>Complete genome sequence of Syntrophobotulus glycolicus type strain (FlGlyR).</title>
        <authorList>
            <person name="Han C."/>
            <person name="Mwirichia R."/>
            <person name="Chertkov O."/>
            <person name="Held B."/>
            <person name="Lapidus A."/>
            <person name="Nolan M."/>
            <person name="Lucas S."/>
            <person name="Hammon N."/>
            <person name="Deshpande S."/>
            <person name="Cheng J.F."/>
            <person name="Tapia R."/>
            <person name="Goodwin L."/>
            <person name="Pitluck S."/>
            <person name="Huntemann M."/>
            <person name="Liolios K."/>
            <person name="Ivanova N."/>
            <person name="Pagani I."/>
            <person name="Mavromatis K."/>
            <person name="Ovchinikova G."/>
            <person name="Pati A."/>
            <person name="Chen A."/>
            <person name="Palaniappan K."/>
            <person name="Land M."/>
            <person name="Hauser L."/>
            <person name="Brambilla E.M."/>
            <person name="Rohde M."/>
            <person name="Spring S."/>
            <person name="Sikorski J."/>
            <person name="Goker M."/>
            <person name="Woyke T."/>
            <person name="Bristow J."/>
            <person name="Eisen J.A."/>
            <person name="Markowitz V."/>
            <person name="Hugenholtz P."/>
            <person name="Kyrpides N.C."/>
            <person name="Klenk H.P."/>
            <person name="Detter J.C."/>
        </authorList>
    </citation>
    <scope>NUCLEOTIDE SEQUENCE [LARGE SCALE GENOMIC DNA]</scope>
    <source>
        <strain evidence="3">DSM 8271 / FlGlyR</strain>
    </source>
</reference>
<dbReference type="eggNOG" id="ENOG5033JFW">
    <property type="taxonomic scope" value="Bacteria"/>
</dbReference>
<evidence type="ECO:0000313" key="2">
    <source>
        <dbReference type="EMBL" id="ADY56356.1"/>
    </source>
</evidence>
<dbReference type="EMBL" id="CP002547">
    <property type="protein sequence ID" value="ADY56356.1"/>
    <property type="molecule type" value="Genomic_DNA"/>
</dbReference>
<evidence type="ECO:0000313" key="3">
    <source>
        <dbReference type="Proteomes" id="UP000007488"/>
    </source>
</evidence>
<accession>F0T212</accession>
<feature type="transmembrane region" description="Helical" evidence="1">
    <location>
        <begin position="28"/>
        <end position="46"/>
    </location>
</feature>
<dbReference type="STRING" id="645991.Sgly_2063"/>
<sequence>MKLGIFFFYFIVLFFIFLSSRKKGKPLNLRIIIVLPALFALVLSLLSVIKLYVIYKILFVIIGAVLILFSYWQWKDKFRRWL</sequence>
<gene>
    <name evidence="2" type="ordered locus">Sgly_2063</name>
</gene>
<name>F0T212_SYNGF</name>